<keyword evidence="3 6" id="KW-0812">Transmembrane</keyword>
<feature type="transmembrane region" description="Helical" evidence="6">
    <location>
        <begin position="177"/>
        <end position="197"/>
    </location>
</feature>
<feature type="transmembrane region" description="Helical" evidence="6">
    <location>
        <begin position="314"/>
        <end position="332"/>
    </location>
</feature>
<dbReference type="EMBL" id="BRVS01000015">
    <property type="protein sequence ID" value="GLB68318.1"/>
    <property type="molecule type" value="Genomic_DNA"/>
</dbReference>
<organism evidence="7 8">
    <name type="scientific">Arthrobacter mangrovi</name>
    <dbReference type="NCBI Taxonomy" id="2966350"/>
    <lineage>
        <taxon>Bacteria</taxon>
        <taxon>Bacillati</taxon>
        <taxon>Actinomycetota</taxon>
        <taxon>Actinomycetes</taxon>
        <taxon>Micrococcales</taxon>
        <taxon>Micrococcaceae</taxon>
        <taxon>Arthrobacter</taxon>
    </lineage>
</organism>
<dbReference type="PANTHER" id="PTHR30569">
    <property type="entry name" value="CYTOSINE TRANSPORTER CODB"/>
    <property type="match status" value="1"/>
</dbReference>
<feature type="transmembrane region" description="Helical" evidence="6">
    <location>
        <begin position="423"/>
        <end position="441"/>
    </location>
</feature>
<comment type="similarity">
    <text evidence="2">Belongs to the purine-cytosine permease (2.A.39) family.</text>
</comment>
<dbReference type="Gene3D" id="1.10.4160.10">
    <property type="entry name" value="Hydantoin permease"/>
    <property type="match status" value="1"/>
</dbReference>
<evidence type="ECO:0000256" key="5">
    <source>
        <dbReference type="ARBA" id="ARBA00023136"/>
    </source>
</evidence>
<evidence type="ECO:0000256" key="4">
    <source>
        <dbReference type="ARBA" id="ARBA00022989"/>
    </source>
</evidence>
<dbReference type="RefSeq" id="WP_264796418.1">
    <property type="nucleotide sequence ID" value="NZ_BRVS01000015.1"/>
</dbReference>
<evidence type="ECO:0000256" key="1">
    <source>
        <dbReference type="ARBA" id="ARBA00004141"/>
    </source>
</evidence>
<comment type="subcellular location">
    <subcellularLocation>
        <location evidence="1">Membrane</location>
        <topology evidence="1">Multi-pass membrane protein</topology>
    </subcellularLocation>
</comment>
<evidence type="ECO:0000256" key="3">
    <source>
        <dbReference type="ARBA" id="ARBA00022692"/>
    </source>
</evidence>
<feature type="transmembrane region" description="Helical" evidence="6">
    <location>
        <begin position="217"/>
        <end position="238"/>
    </location>
</feature>
<keyword evidence="5 6" id="KW-0472">Membrane</keyword>
<accession>A0ABQ5MWH6</accession>
<feature type="transmembrane region" description="Helical" evidence="6">
    <location>
        <begin position="447"/>
        <end position="466"/>
    </location>
</feature>
<evidence type="ECO:0000313" key="7">
    <source>
        <dbReference type="EMBL" id="GLB68318.1"/>
    </source>
</evidence>
<feature type="transmembrane region" description="Helical" evidence="6">
    <location>
        <begin position="250"/>
        <end position="273"/>
    </location>
</feature>
<evidence type="ECO:0000256" key="6">
    <source>
        <dbReference type="SAM" id="Phobius"/>
    </source>
</evidence>
<reference evidence="7 8" key="1">
    <citation type="journal article" date="2023" name="Int. J. Syst. Evol. Microbiol.">
        <title>Arthrobacter mangrovi sp. nov., an actinobacterium isolated from the rhizosphere of a mangrove.</title>
        <authorList>
            <person name="Hamada M."/>
            <person name="Saitou S."/>
            <person name="Enomoto N."/>
            <person name="Nanri K."/>
            <person name="Hidaka K."/>
            <person name="Miura T."/>
            <person name="Tamura T."/>
        </authorList>
    </citation>
    <scope>NUCLEOTIDE SEQUENCE [LARGE SCALE GENOMIC DNA]</scope>
    <source>
        <strain evidence="7 8">NBRC 112813</strain>
    </source>
</reference>
<dbReference type="Pfam" id="PF02133">
    <property type="entry name" value="Transp_cyt_pur"/>
    <property type="match status" value="1"/>
</dbReference>
<feature type="transmembrane region" description="Helical" evidence="6">
    <location>
        <begin position="40"/>
        <end position="62"/>
    </location>
</feature>
<feature type="transmembrane region" description="Helical" evidence="6">
    <location>
        <begin position="388"/>
        <end position="411"/>
    </location>
</feature>
<feature type="transmembrane region" description="Helical" evidence="6">
    <location>
        <begin position="107"/>
        <end position="128"/>
    </location>
</feature>
<feature type="transmembrane region" description="Helical" evidence="6">
    <location>
        <begin position="148"/>
        <end position="170"/>
    </location>
</feature>
<dbReference type="InterPro" id="IPR030191">
    <property type="entry name" value="CodB"/>
</dbReference>
<feature type="transmembrane region" description="Helical" evidence="6">
    <location>
        <begin position="68"/>
        <end position="86"/>
    </location>
</feature>
<feature type="transmembrane region" description="Helical" evidence="6">
    <location>
        <begin position="363"/>
        <end position="382"/>
    </location>
</feature>
<evidence type="ECO:0000313" key="8">
    <source>
        <dbReference type="Proteomes" id="UP001209654"/>
    </source>
</evidence>
<gene>
    <name evidence="7" type="ORF">AHIS1636_27600</name>
</gene>
<comment type="caution">
    <text evidence="7">The sequence shown here is derived from an EMBL/GenBank/DDBJ whole genome shotgun (WGS) entry which is preliminary data.</text>
</comment>
<dbReference type="Proteomes" id="UP001209654">
    <property type="component" value="Unassembled WGS sequence"/>
</dbReference>
<proteinExistence type="inferred from homology"/>
<sequence length="499" mass="52079">MASAHDATPSTPQSTGLKAAMDDNVLNPVAASQRMSGWSLLANTAGVGTTLAMLLIGGTASYLVGTQWAIAMAAVSALFGSVVGMLTGRASQSTGMSSTVSMRFHGLGASGSSLASLIFAFMILGFLALENVLLYYGTLFMLGWAPNLGNAVLIYGLLSLVWILLTIFGMKVVQKTSFFLTIIAGALMLWVGFVAFQQSGLSVGEVLTVRPSEVTPVQIMTVLSMMIGMAGALSLVGADFARYARTPKDVGIMAVGGNIIVNFLVVSLGALLYQAGDAVVARFLADAANSDIAAAQQGSSIVEKVQHLAHSNPGAYFVILSGFIGFLVMYAAQIKAQVINTYSGSLTLANLYDAVLGRKPNRIAMVIAANVIALISVWANILGVITQYLGLLGILTFSLCALVIADFFIVRKRRPADTATVERINWAGLVAAVVGSGVSYFLTATGIFPLGFLLTLVLTPLVYVLLRRSVLQEGAGTSMVPGTAALRDEDDVAEPAPAA</sequence>
<dbReference type="InterPro" id="IPR001248">
    <property type="entry name" value="Pur-cyt_permease"/>
</dbReference>
<protein>
    <submittedName>
        <fullName evidence="7">Transporter</fullName>
    </submittedName>
</protein>
<keyword evidence="8" id="KW-1185">Reference proteome</keyword>
<evidence type="ECO:0000256" key="2">
    <source>
        <dbReference type="ARBA" id="ARBA00008974"/>
    </source>
</evidence>
<keyword evidence="4 6" id="KW-1133">Transmembrane helix</keyword>
<name>A0ABQ5MWH6_9MICC</name>
<dbReference type="PANTHER" id="PTHR30569:SF0">
    <property type="entry name" value="CYTOSINE PERMEASE"/>
    <property type="match status" value="1"/>
</dbReference>